<keyword evidence="6 7" id="KW-0472">Membrane</keyword>
<evidence type="ECO:0000256" key="7">
    <source>
        <dbReference type="SAM" id="Phobius"/>
    </source>
</evidence>
<organism evidence="8 9">
    <name type="scientific">Georgenia soli</name>
    <dbReference type="NCBI Taxonomy" id="638953"/>
    <lineage>
        <taxon>Bacteria</taxon>
        <taxon>Bacillati</taxon>
        <taxon>Actinomycetota</taxon>
        <taxon>Actinomycetes</taxon>
        <taxon>Micrococcales</taxon>
        <taxon>Bogoriellaceae</taxon>
        <taxon>Georgenia</taxon>
    </lineage>
</organism>
<evidence type="ECO:0000256" key="4">
    <source>
        <dbReference type="ARBA" id="ARBA00022692"/>
    </source>
</evidence>
<protein>
    <submittedName>
        <fullName evidence="8">Putative membrane protein YeaQ/YmgE (Transglycosylase-associated protein family)</fullName>
    </submittedName>
</protein>
<dbReference type="AlphaFoldDB" id="A0A2A9EPW7"/>
<comment type="similarity">
    <text evidence="2">Belongs to the UPF0410 family.</text>
</comment>
<dbReference type="RefSeq" id="WP_098484205.1">
    <property type="nucleotide sequence ID" value="NZ_PDJI01000004.1"/>
</dbReference>
<dbReference type="EMBL" id="PDJI01000004">
    <property type="protein sequence ID" value="PFG40249.1"/>
    <property type="molecule type" value="Genomic_DNA"/>
</dbReference>
<dbReference type="GO" id="GO:0005886">
    <property type="term" value="C:plasma membrane"/>
    <property type="evidence" value="ECO:0007669"/>
    <property type="project" value="UniProtKB-SubCell"/>
</dbReference>
<evidence type="ECO:0000313" key="8">
    <source>
        <dbReference type="EMBL" id="PFG40249.1"/>
    </source>
</evidence>
<dbReference type="PANTHER" id="PTHR33884:SF3">
    <property type="entry name" value="UPF0410 PROTEIN YMGE"/>
    <property type="match status" value="1"/>
</dbReference>
<reference evidence="8 9" key="1">
    <citation type="submission" date="2017-10" db="EMBL/GenBank/DDBJ databases">
        <title>Sequencing the genomes of 1000 actinobacteria strains.</title>
        <authorList>
            <person name="Klenk H.-P."/>
        </authorList>
    </citation>
    <scope>NUCLEOTIDE SEQUENCE [LARGE SCALE GENOMIC DNA]</scope>
    <source>
        <strain evidence="8 9">DSM 21838</strain>
    </source>
</reference>
<proteinExistence type="inferred from homology"/>
<evidence type="ECO:0000256" key="1">
    <source>
        <dbReference type="ARBA" id="ARBA00004651"/>
    </source>
</evidence>
<gene>
    <name evidence="8" type="ORF">ATJ97_2773</name>
</gene>
<keyword evidence="3" id="KW-1003">Cell membrane</keyword>
<keyword evidence="5 7" id="KW-1133">Transmembrane helix</keyword>
<evidence type="ECO:0000256" key="6">
    <source>
        <dbReference type="ARBA" id="ARBA00023136"/>
    </source>
</evidence>
<dbReference type="PANTHER" id="PTHR33884">
    <property type="entry name" value="UPF0410 PROTEIN YMGE"/>
    <property type="match status" value="1"/>
</dbReference>
<sequence>MVGELIGLIIFGAVIGALARLVMKGDQNIGVIWTIVLGALGAAVGYWLSGLLGVGETGGIDWIRWIISIIAAVVFIGIYMAATGRRATR</sequence>
<name>A0A2A9EPW7_9MICO</name>
<dbReference type="Proteomes" id="UP000222106">
    <property type="component" value="Unassembled WGS sequence"/>
</dbReference>
<keyword evidence="4 7" id="KW-0812">Transmembrane</keyword>
<comment type="caution">
    <text evidence="8">The sequence shown here is derived from an EMBL/GenBank/DDBJ whole genome shotgun (WGS) entry which is preliminary data.</text>
</comment>
<feature type="transmembrane region" description="Helical" evidence="7">
    <location>
        <begin position="30"/>
        <end position="50"/>
    </location>
</feature>
<dbReference type="Pfam" id="PF04226">
    <property type="entry name" value="Transgly_assoc"/>
    <property type="match status" value="1"/>
</dbReference>
<dbReference type="InterPro" id="IPR007341">
    <property type="entry name" value="Transgly_assoc"/>
</dbReference>
<feature type="transmembrane region" description="Helical" evidence="7">
    <location>
        <begin position="62"/>
        <end position="82"/>
    </location>
</feature>
<comment type="subcellular location">
    <subcellularLocation>
        <location evidence="1">Cell membrane</location>
        <topology evidence="1">Multi-pass membrane protein</topology>
    </subcellularLocation>
</comment>
<dbReference type="OrthoDB" id="5197368at2"/>
<keyword evidence="9" id="KW-1185">Reference proteome</keyword>
<feature type="transmembrane region" description="Helical" evidence="7">
    <location>
        <begin position="6"/>
        <end position="23"/>
    </location>
</feature>
<accession>A0A2A9EPW7</accession>
<evidence type="ECO:0000256" key="2">
    <source>
        <dbReference type="ARBA" id="ARBA00011006"/>
    </source>
</evidence>
<evidence type="ECO:0000313" key="9">
    <source>
        <dbReference type="Proteomes" id="UP000222106"/>
    </source>
</evidence>
<evidence type="ECO:0000256" key="5">
    <source>
        <dbReference type="ARBA" id="ARBA00022989"/>
    </source>
</evidence>
<evidence type="ECO:0000256" key="3">
    <source>
        <dbReference type="ARBA" id="ARBA00022475"/>
    </source>
</evidence>